<accession>A0ABT3KM95</accession>
<organism evidence="1 2">
    <name type="scientific">Marinomonas rhodophyticola</name>
    <dbReference type="NCBI Taxonomy" id="2992803"/>
    <lineage>
        <taxon>Bacteria</taxon>
        <taxon>Pseudomonadati</taxon>
        <taxon>Pseudomonadota</taxon>
        <taxon>Gammaproteobacteria</taxon>
        <taxon>Oceanospirillales</taxon>
        <taxon>Oceanospirillaceae</taxon>
        <taxon>Marinomonas</taxon>
    </lineage>
</organism>
<name>A0ABT3KM95_9GAMM</name>
<gene>
    <name evidence="1" type="ORF">ONZ52_23510</name>
</gene>
<reference evidence="1" key="1">
    <citation type="submission" date="2022-11" db="EMBL/GenBank/DDBJ databases">
        <title>Marinomonas sp. nov., isolated from marine algae.</title>
        <authorList>
            <person name="Choi D.G."/>
            <person name="Kim J.M."/>
            <person name="Lee J.K."/>
            <person name="Baek J.H."/>
            <person name="Jeon C.O."/>
        </authorList>
    </citation>
    <scope>NUCLEOTIDE SEQUENCE</scope>
    <source>
        <strain evidence="1">KJ51-3</strain>
    </source>
</reference>
<dbReference type="EMBL" id="JAPEUL010000012">
    <property type="protein sequence ID" value="MCW4631689.1"/>
    <property type="molecule type" value="Genomic_DNA"/>
</dbReference>
<proteinExistence type="predicted"/>
<dbReference type="Proteomes" id="UP001431181">
    <property type="component" value="Unassembled WGS sequence"/>
</dbReference>
<evidence type="ECO:0000313" key="1">
    <source>
        <dbReference type="EMBL" id="MCW4631689.1"/>
    </source>
</evidence>
<evidence type="ECO:0000313" key="2">
    <source>
        <dbReference type="Proteomes" id="UP001431181"/>
    </source>
</evidence>
<comment type="caution">
    <text evidence="1">The sequence shown here is derived from an EMBL/GenBank/DDBJ whole genome shotgun (WGS) entry which is preliminary data.</text>
</comment>
<protein>
    <submittedName>
        <fullName evidence="1">Uncharacterized protein</fullName>
    </submittedName>
</protein>
<keyword evidence="2" id="KW-1185">Reference proteome</keyword>
<dbReference type="RefSeq" id="WP_265220995.1">
    <property type="nucleotide sequence ID" value="NZ_JAPEUL010000012.1"/>
</dbReference>
<sequence>MQSIHSWFEERDVDLDDALAEQGQTTPLHLLPPDELIIQLLQIAVEHGLIDPSDIPAIED</sequence>